<dbReference type="PANTHER" id="PTHR38699">
    <property type="entry name" value="CHROMOSOME 1, WHOLE GENOME SHOTGUN SEQUENCE"/>
    <property type="match status" value="1"/>
</dbReference>
<dbReference type="Proteomes" id="UP000039046">
    <property type="component" value="Unassembled WGS sequence"/>
</dbReference>
<evidence type="ECO:0000313" key="2">
    <source>
        <dbReference type="Proteomes" id="UP000039046"/>
    </source>
</evidence>
<protein>
    <recommendedName>
        <fullName evidence="3">Duf1770 domain containing protein</fullName>
    </recommendedName>
</protein>
<dbReference type="GO" id="GO:0000423">
    <property type="term" value="P:mitophagy"/>
    <property type="evidence" value="ECO:0007669"/>
    <property type="project" value="InterPro"/>
</dbReference>
<dbReference type="PANTHER" id="PTHR38699:SF1">
    <property type="entry name" value="MITOPHAGY RECEPTOR ATG43"/>
    <property type="match status" value="1"/>
</dbReference>
<keyword evidence="2" id="KW-1185">Reference proteome</keyword>
<dbReference type="GO" id="GO:0140580">
    <property type="term" value="F:mitochondrion autophagosome adaptor activity"/>
    <property type="evidence" value="ECO:0007669"/>
    <property type="project" value="InterPro"/>
</dbReference>
<dbReference type="EMBL" id="CDHN01000002">
    <property type="protein sequence ID" value="CEJ89260.1"/>
    <property type="molecule type" value="Genomic_DNA"/>
</dbReference>
<dbReference type="InterPro" id="IPR013898">
    <property type="entry name" value="Atg43"/>
</dbReference>
<reference evidence="1 2" key="1">
    <citation type="journal article" date="2015" name="Genome Announc.">
        <title>Draft Genome Sequence and Gene Annotation of the Entomopathogenic Fungus Verticillium hemipterigenum.</title>
        <authorList>
            <person name="Horn F."/>
            <person name="Habel A."/>
            <person name="Scharf D.H."/>
            <person name="Dworschak J."/>
            <person name="Brakhage A.A."/>
            <person name="Guthke R."/>
            <person name="Hertweck C."/>
            <person name="Linde J."/>
        </authorList>
    </citation>
    <scope>NUCLEOTIDE SEQUENCE [LARGE SCALE GENOMIC DNA]</scope>
</reference>
<dbReference type="Pfam" id="PF08589">
    <property type="entry name" value="ATG43"/>
    <property type="match status" value="1"/>
</dbReference>
<accession>A0A0A1TFW2</accession>
<sequence>MSRPSEAADASRIAQAAQFRGHLYRDLAMSSAEKDGMYDDIDDVDDIPISVLRRPRQPQPTMPPMPDLRFEHSYMKSIANADTWYKVLLITLRDQVLMPLTQGLVYNLILCGWQGWNRNARVHGNSVGARFRRWWYEVNNWKLPSQQ</sequence>
<evidence type="ECO:0000313" key="1">
    <source>
        <dbReference type="EMBL" id="CEJ89260.1"/>
    </source>
</evidence>
<name>A0A0A1TFW2_9HYPO</name>
<dbReference type="AlphaFoldDB" id="A0A0A1TFW2"/>
<proteinExistence type="predicted"/>
<organism evidence="1 2">
    <name type="scientific">[Torrubiella] hemipterigena</name>
    <dbReference type="NCBI Taxonomy" id="1531966"/>
    <lineage>
        <taxon>Eukaryota</taxon>
        <taxon>Fungi</taxon>
        <taxon>Dikarya</taxon>
        <taxon>Ascomycota</taxon>
        <taxon>Pezizomycotina</taxon>
        <taxon>Sordariomycetes</taxon>
        <taxon>Hypocreomycetidae</taxon>
        <taxon>Hypocreales</taxon>
        <taxon>Clavicipitaceae</taxon>
        <taxon>Clavicipitaceae incertae sedis</taxon>
        <taxon>'Torrubiella' clade</taxon>
    </lineage>
</organism>
<evidence type="ECO:0008006" key="3">
    <source>
        <dbReference type="Google" id="ProtNLM"/>
    </source>
</evidence>
<dbReference type="HOGENOM" id="CLU_101474_0_0_1"/>
<dbReference type="STRING" id="1531966.A0A0A1TFW2"/>
<gene>
    <name evidence="1" type="ORF">VHEMI05113</name>
</gene>